<evidence type="ECO:0000256" key="6">
    <source>
        <dbReference type="ARBA" id="ARBA00022840"/>
    </source>
</evidence>
<keyword evidence="5 13" id="KW-0418">Kinase</keyword>
<evidence type="ECO:0000256" key="9">
    <source>
        <dbReference type="PROSITE-ProRule" id="PRU10141"/>
    </source>
</evidence>
<keyword evidence="6 9" id="KW-0067">ATP-binding</keyword>
<dbReference type="Pfam" id="PF03793">
    <property type="entry name" value="PASTA"/>
    <property type="match status" value="3"/>
</dbReference>
<dbReference type="InterPro" id="IPR000719">
    <property type="entry name" value="Prot_kinase_dom"/>
</dbReference>
<dbReference type="FunFam" id="3.30.200.20:FF:000035">
    <property type="entry name" value="Serine/threonine protein kinase Stk1"/>
    <property type="match status" value="1"/>
</dbReference>
<dbReference type="SMART" id="SM00740">
    <property type="entry name" value="PASTA"/>
    <property type="match status" value="3"/>
</dbReference>
<evidence type="ECO:0000256" key="2">
    <source>
        <dbReference type="ARBA" id="ARBA00022527"/>
    </source>
</evidence>
<dbReference type="PANTHER" id="PTHR43289:SF34">
    <property type="entry name" value="SERINE_THREONINE-PROTEIN KINASE YBDM-RELATED"/>
    <property type="match status" value="1"/>
</dbReference>
<evidence type="ECO:0000313" key="13">
    <source>
        <dbReference type="EMBL" id="SHK02090.1"/>
    </source>
</evidence>
<evidence type="ECO:0000256" key="7">
    <source>
        <dbReference type="ARBA" id="ARBA00047899"/>
    </source>
</evidence>
<dbReference type="Gene3D" id="1.10.510.10">
    <property type="entry name" value="Transferase(Phosphotransferase) domain 1"/>
    <property type="match status" value="1"/>
</dbReference>
<name>A0A1M6P2E7_9FIRM</name>
<accession>A0A1M6P2E7</accession>
<comment type="catalytic activity">
    <reaction evidence="7">
        <text>L-threonyl-[protein] + ATP = O-phospho-L-threonyl-[protein] + ADP + H(+)</text>
        <dbReference type="Rhea" id="RHEA:46608"/>
        <dbReference type="Rhea" id="RHEA-COMP:11060"/>
        <dbReference type="Rhea" id="RHEA-COMP:11605"/>
        <dbReference type="ChEBI" id="CHEBI:15378"/>
        <dbReference type="ChEBI" id="CHEBI:30013"/>
        <dbReference type="ChEBI" id="CHEBI:30616"/>
        <dbReference type="ChEBI" id="CHEBI:61977"/>
        <dbReference type="ChEBI" id="CHEBI:456216"/>
        <dbReference type="EC" id="2.7.11.1"/>
    </reaction>
</comment>
<keyword evidence="3" id="KW-0808">Transferase</keyword>
<dbReference type="STRING" id="1121919.SAMN02745975_03471"/>
<dbReference type="Proteomes" id="UP000184536">
    <property type="component" value="Unassembled WGS sequence"/>
</dbReference>
<keyword evidence="10" id="KW-0472">Membrane</keyword>
<feature type="domain" description="Protein kinase" evidence="11">
    <location>
        <begin position="10"/>
        <end position="268"/>
    </location>
</feature>
<dbReference type="EMBL" id="FQZV01000063">
    <property type="protein sequence ID" value="SHK02090.1"/>
    <property type="molecule type" value="Genomic_DNA"/>
</dbReference>
<proteinExistence type="predicted"/>
<dbReference type="PROSITE" id="PS00108">
    <property type="entry name" value="PROTEIN_KINASE_ST"/>
    <property type="match status" value="1"/>
</dbReference>
<dbReference type="GO" id="GO:0004674">
    <property type="term" value="F:protein serine/threonine kinase activity"/>
    <property type="evidence" value="ECO:0007669"/>
    <property type="project" value="UniProtKB-KW"/>
</dbReference>
<dbReference type="SMART" id="SM00220">
    <property type="entry name" value="S_TKc"/>
    <property type="match status" value="1"/>
</dbReference>
<dbReference type="CDD" id="cd06577">
    <property type="entry name" value="PASTA_pknB"/>
    <property type="match status" value="3"/>
</dbReference>
<dbReference type="PROSITE" id="PS50011">
    <property type="entry name" value="PROTEIN_KINASE_DOM"/>
    <property type="match status" value="1"/>
</dbReference>
<feature type="transmembrane region" description="Helical" evidence="10">
    <location>
        <begin position="322"/>
        <end position="345"/>
    </location>
</feature>
<keyword evidence="2 13" id="KW-0723">Serine/threonine-protein kinase</keyword>
<dbReference type="PROSITE" id="PS51178">
    <property type="entry name" value="PASTA"/>
    <property type="match status" value="3"/>
</dbReference>
<keyword evidence="4 9" id="KW-0547">Nucleotide-binding</keyword>
<evidence type="ECO:0000256" key="8">
    <source>
        <dbReference type="ARBA" id="ARBA00048679"/>
    </source>
</evidence>
<evidence type="ECO:0000256" key="5">
    <source>
        <dbReference type="ARBA" id="ARBA00022777"/>
    </source>
</evidence>
<dbReference type="GO" id="GO:0005524">
    <property type="term" value="F:ATP binding"/>
    <property type="evidence" value="ECO:0007669"/>
    <property type="project" value="UniProtKB-UniRule"/>
</dbReference>
<evidence type="ECO:0000259" key="12">
    <source>
        <dbReference type="PROSITE" id="PS51178"/>
    </source>
</evidence>
<dbReference type="SUPFAM" id="SSF56112">
    <property type="entry name" value="Protein kinase-like (PK-like)"/>
    <property type="match status" value="1"/>
</dbReference>
<dbReference type="Pfam" id="PF00069">
    <property type="entry name" value="Pkinase"/>
    <property type="match status" value="1"/>
</dbReference>
<evidence type="ECO:0000259" key="11">
    <source>
        <dbReference type="PROSITE" id="PS50011"/>
    </source>
</evidence>
<sequence>MKGRLLGNRYEIIEKIGGGGMALVYKARCQLLNRFVAVKILRPEFTSDEDFISKFKRESQAAASLSHPNIVNIYDVGNEDNDVYYIVMEYVKGRTLKQVIKERGALEADECINIGKQIALALQHAHTNHIVHRDIKPHNILITDDSRVKVTDFGIARAATASTVTNTGSVIGSVHYFSPEQARGGYTDEKSDLYSLGIVLYEMATGRVPFEGESPIAIALKHIHEDVTPPSVINKHIPKALEDIIMKLIQKDQSKRYNNAKEILEDFNQALKQPMGDFVKIDEDDDSPTQVIPAIKDEDIKTTRNTLRNTGKEKEKDHKNRWIIWGAIATAFILALIFIGSMFYFNDIFTGQEKEVPDVVGIPYEKAKENLENIGLKAEYVEQFSSEFEEGYVIAQDPKSGELVKAGYPIKLTISKGSKMVEVPNLVNRNVNEIDAILFNANLKEGFVKYEYNPLPIGVVISQSPEAKSKVPEGSEISVVVSQGPETKTILMPNLVGKDINTAKKTIETSGLIWGNIEYKFDDNVAKDLVIAQSIAPETEVEEKRVVDLIVSKGPEDVTPPGDGNALKSIDLTIYFSTAKQEEFKLRIVKEQEGSLVEVYNGIENRSKGEKKITIQGRGKATLYIYFDDVQATTPKQIDFETGKLIKND</sequence>
<dbReference type="EC" id="2.7.11.1" evidence="1"/>
<feature type="domain" description="PASTA" evidence="12">
    <location>
        <begin position="417"/>
        <end position="483"/>
    </location>
</feature>
<dbReference type="OrthoDB" id="9788659at2"/>
<evidence type="ECO:0000256" key="3">
    <source>
        <dbReference type="ARBA" id="ARBA00022679"/>
    </source>
</evidence>
<dbReference type="FunFam" id="1.10.510.10:FF:000021">
    <property type="entry name" value="Serine/threonine protein kinase"/>
    <property type="match status" value="1"/>
</dbReference>
<evidence type="ECO:0000256" key="10">
    <source>
        <dbReference type="SAM" id="Phobius"/>
    </source>
</evidence>
<feature type="domain" description="PASTA" evidence="12">
    <location>
        <begin position="351"/>
        <end position="416"/>
    </location>
</feature>
<organism evidence="13 14">
    <name type="scientific">Geosporobacter subterraneus DSM 17957</name>
    <dbReference type="NCBI Taxonomy" id="1121919"/>
    <lineage>
        <taxon>Bacteria</taxon>
        <taxon>Bacillati</taxon>
        <taxon>Bacillota</taxon>
        <taxon>Clostridia</taxon>
        <taxon>Peptostreptococcales</taxon>
        <taxon>Thermotaleaceae</taxon>
        <taxon>Geosporobacter</taxon>
    </lineage>
</organism>
<dbReference type="CDD" id="cd14014">
    <property type="entry name" value="STKc_PknB_like"/>
    <property type="match status" value="1"/>
</dbReference>
<dbReference type="InterPro" id="IPR008271">
    <property type="entry name" value="Ser/Thr_kinase_AS"/>
</dbReference>
<feature type="domain" description="PASTA" evidence="12">
    <location>
        <begin position="484"/>
        <end position="553"/>
    </location>
</feature>
<keyword evidence="10" id="KW-1133">Transmembrane helix</keyword>
<dbReference type="InterPro" id="IPR011009">
    <property type="entry name" value="Kinase-like_dom_sf"/>
</dbReference>
<comment type="catalytic activity">
    <reaction evidence="8">
        <text>L-seryl-[protein] + ATP = O-phospho-L-seryl-[protein] + ADP + H(+)</text>
        <dbReference type="Rhea" id="RHEA:17989"/>
        <dbReference type="Rhea" id="RHEA-COMP:9863"/>
        <dbReference type="Rhea" id="RHEA-COMP:11604"/>
        <dbReference type="ChEBI" id="CHEBI:15378"/>
        <dbReference type="ChEBI" id="CHEBI:29999"/>
        <dbReference type="ChEBI" id="CHEBI:30616"/>
        <dbReference type="ChEBI" id="CHEBI:83421"/>
        <dbReference type="ChEBI" id="CHEBI:456216"/>
        <dbReference type="EC" id="2.7.11.1"/>
    </reaction>
</comment>
<keyword evidence="10" id="KW-0812">Transmembrane</keyword>
<dbReference type="AlphaFoldDB" id="A0A1M6P2E7"/>
<evidence type="ECO:0000313" key="14">
    <source>
        <dbReference type="Proteomes" id="UP000184536"/>
    </source>
</evidence>
<reference evidence="14" key="1">
    <citation type="submission" date="2016-11" db="EMBL/GenBank/DDBJ databases">
        <authorList>
            <person name="Varghese N."/>
            <person name="Submissions S."/>
        </authorList>
    </citation>
    <scope>NUCLEOTIDE SEQUENCE [LARGE SCALE GENOMIC DNA]</scope>
    <source>
        <strain evidence="14">DSM 17957</strain>
    </source>
</reference>
<dbReference type="InterPro" id="IPR017441">
    <property type="entry name" value="Protein_kinase_ATP_BS"/>
</dbReference>
<dbReference type="PANTHER" id="PTHR43289">
    <property type="entry name" value="MITOGEN-ACTIVATED PROTEIN KINASE KINASE KINASE 20-RELATED"/>
    <property type="match status" value="1"/>
</dbReference>
<dbReference type="SUPFAM" id="SSF54184">
    <property type="entry name" value="Penicillin-binding protein 2x (pbp-2x), c-terminal domain"/>
    <property type="match status" value="1"/>
</dbReference>
<gene>
    <name evidence="13" type="ORF">SAMN02745975_03471</name>
</gene>
<dbReference type="Gene3D" id="3.30.200.20">
    <property type="entry name" value="Phosphorylase Kinase, domain 1"/>
    <property type="match status" value="1"/>
</dbReference>
<feature type="binding site" evidence="9">
    <location>
        <position position="39"/>
    </location>
    <ligand>
        <name>ATP</name>
        <dbReference type="ChEBI" id="CHEBI:30616"/>
    </ligand>
</feature>
<evidence type="ECO:0000256" key="1">
    <source>
        <dbReference type="ARBA" id="ARBA00012513"/>
    </source>
</evidence>
<dbReference type="PROSITE" id="PS00107">
    <property type="entry name" value="PROTEIN_KINASE_ATP"/>
    <property type="match status" value="1"/>
</dbReference>
<protein>
    <recommendedName>
        <fullName evidence="1">non-specific serine/threonine protein kinase</fullName>
        <ecNumber evidence="1">2.7.11.1</ecNumber>
    </recommendedName>
</protein>
<keyword evidence="14" id="KW-1185">Reference proteome</keyword>
<dbReference type="Gene3D" id="3.30.10.20">
    <property type="match status" value="3"/>
</dbReference>
<dbReference type="RefSeq" id="WP_110942455.1">
    <property type="nucleotide sequence ID" value="NZ_FQZV01000063.1"/>
</dbReference>
<dbReference type="InterPro" id="IPR005543">
    <property type="entry name" value="PASTA_dom"/>
</dbReference>
<dbReference type="NCBIfam" id="NF033483">
    <property type="entry name" value="PknB_PASTA_kin"/>
    <property type="match status" value="1"/>
</dbReference>
<evidence type="ECO:0000256" key="4">
    <source>
        <dbReference type="ARBA" id="ARBA00022741"/>
    </source>
</evidence>